<dbReference type="InterPro" id="IPR045877">
    <property type="entry name" value="ZFP36-like"/>
</dbReference>
<keyword evidence="2" id="KW-0677">Repeat</keyword>
<feature type="compositionally biased region" description="Basic and acidic residues" evidence="6">
    <location>
        <begin position="641"/>
        <end position="668"/>
    </location>
</feature>
<keyword evidence="1 5" id="KW-0479">Metal-binding</keyword>
<keyword evidence="9" id="KW-1185">Reference proteome</keyword>
<organism evidence="8 9">
    <name type="scientific">Halocaridina rubra</name>
    <name type="common">Hawaiian red shrimp</name>
    <dbReference type="NCBI Taxonomy" id="373956"/>
    <lineage>
        <taxon>Eukaryota</taxon>
        <taxon>Metazoa</taxon>
        <taxon>Ecdysozoa</taxon>
        <taxon>Arthropoda</taxon>
        <taxon>Crustacea</taxon>
        <taxon>Multicrustacea</taxon>
        <taxon>Malacostraca</taxon>
        <taxon>Eumalacostraca</taxon>
        <taxon>Eucarida</taxon>
        <taxon>Decapoda</taxon>
        <taxon>Pleocyemata</taxon>
        <taxon>Caridea</taxon>
        <taxon>Atyoidea</taxon>
        <taxon>Atyidae</taxon>
        <taxon>Halocaridina</taxon>
    </lineage>
</organism>
<feature type="zinc finger region" description="C3H1-type" evidence="5">
    <location>
        <begin position="335"/>
        <end position="363"/>
    </location>
</feature>
<evidence type="ECO:0000256" key="5">
    <source>
        <dbReference type="PROSITE-ProRule" id="PRU00723"/>
    </source>
</evidence>
<evidence type="ECO:0000256" key="4">
    <source>
        <dbReference type="ARBA" id="ARBA00022833"/>
    </source>
</evidence>
<feature type="domain" description="C3H1-type" evidence="7">
    <location>
        <begin position="804"/>
        <end position="832"/>
    </location>
</feature>
<dbReference type="AlphaFoldDB" id="A0AAN8X1X1"/>
<feature type="region of interest" description="Disordered" evidence="6">
    <location>
        <begin position="618"/>
        <end position="704"/>
    </location>
</feature>
<evidence type="ECO:0000256" key="6">
    <source>
        <dbReference type="SAM" id="MobiDB-lite"/>
    </source>
</evidence>
<feature type="domain" description="C3H1-type" evidence="7">
    <location>
        <begin position="335"/>
        <end position="363"/>
    </location>
</feature>
<keyword evidence="4 5" id="KW-0862">Zinc</keyword>
<feature type="zinc finger region" description="C3H1-type" evidence="5">
    <location>
        <begin position="842"/>
        <end position="870"/>
    </location>
</feature>
<proteinExistence type="predicted"/>
<dbReference type="GO" id="GO:0008270">
    <property type="term" value="F:zinc ion binding"/>
    <property type="evidence" value="ECO:0007669"/>
    <property type="project" value="UniProtKB-KW"/>
</dbReference>
<sequence length="870" mass="97437">MESYLETMEGQCQDIHFLLAIKACPNTRGPIPLDHSRPYGHEIRVKISRFSVLDETTTAAANPLPFIVYVATVGKGESSGFLILWSFLLQSNVEVCLLSRRQQLSTGCCEKWAKKVTPLTYPLVPPLSLSELQTMAAFFQHSSQTPWLRRVSPEGFAIETVNNAENNWDAHTTSTPAERSSSIILPWDNISAIILEDDALPLTPCNTSFSPLPSPVPLPTKAPSFSTLPSPLYPPHWVTCIDERPSAEYDIIGMDSPDVVITCSDCQDGTRRKRSRRRSIRGDLDDVEGMGENFMPLDPQKYKTELCRSFQVYSYCRCNYAHGLQDLRDASRHGKYKTRNCQSYHQTGFCRYGARCLFIHDPEEGVLKCSIANKEVLEALHYRPSDEECPRTANITWRFLESLGEPASELHFISSTIASQESDESCLVPTTNISEGKLTPSSPFRSHVNLCIRSDDNKLDETGVVTYAIPRVNHSNVNSTRLLQENLNLLLSLQVGDESSKRDALPVSDVIVNSSLSVPDTVGSEQAPILDRFNGALGHKQNLCDGAYMFPWSVSPVKSPKSQELSDEEKEKEVISVFKPSTAVLQTYRSSCRELKDMEIIHTILNSAPVYSASVWSDGMDTKQSSESTSQAATMPNNEKTVNDKDDKVQSQKECRNHYEQIDTDGSKRRNKNVSRRKKKTRQRKSSSNDSESHPLSKTELHQSLKDDVFSSTFLSDSTSDDDYTVLTAAAGPDGDEWSKKSSLHLADLLCSLRLREGNNQLMPRCKTGRMYSSDGSSVGHSSPKEPRSSPSSHASPRQHDATKYKTTLCRSFQYNGYCGYGDACLYAHGPMDLRAYPKHPMYRTKQCFSFHNKGFCLYGSRCQFLHDLE</sequence>
<feature type="compositionally biased region" description="Polar residues" evidence="6">
    <location>
        <begin position="622"/>
        <end position="640"/>
    </location>
</feature>
<dbReference type="InterPro" id="IPR000571">
    <property type="entry name" value="Znf_CCCH"/>
</dbReference>
<dbReference type="PROSITE" id="PS50103">
    <property type="entry name" value="ZF_C3H1"/>
    <property type="match status" value="3"/>
</dbReference>
<dbReference type="GO" id="GO:0003729">
    <property type="term" value="F:mRNA binding"/>
    <property type="evidence" value="ECO:0007669"/>
    <property type="project" value="InterPro"/>
</dbReference>
<feature type="compositionally biased region" description="Basic residues" evidence="6">
    <location>
        <begin position="669"/>
        <end position="685"/>
    </location>
</feature>
<dbReference type="SMART" id="SM00356">
    <property type="entry name" value="ZnF_C3H1"/>
    <property type="match status" value="4"/>
</dbReference>
<dbReference type="Pfam" id="PF00642">
    <property type="entry name" value="zf-CCCH"/>
    <property type="match status" value="2"/>
</dbReference>
<dbReference type="Gene3D" id="4.10.1000.10">
    <property type="entry name" value="Zinc finger, CCCH-type"/>
    <property type="match status" value="4"/>
</dbReference>
<evidence type="ECO:0000256" key="1">
    <source>
        <dbReference type="ARBA" id="ARBA00022723"/>
    </source>
</evidence>
<accession>A0AAN8X1X1</accession>
<dbReference type="InterPro" id="IPR036855">
    <property type="entry name" value="Znf_CCCH_sf"/>
</dbReference>
<dbReference type="Proteomes" id="UP001381693">
    <property type="component" value="Unassembled WGS sequence"/>
</dbReference>
<evidence type="ECO:0000313" key="8">
    <source>
        <dbReference type="EMBL" id="KAK7072733.1"/>
    </source>
</evidence>
<gene>
    <name evidence="8" type="ORF">SK128_010680</name>
</gene>
<feature type="zinc finger region" description="C3H1-type" evidence="5">
    <location>
        <begin position="804"/>
        <end position="832"/>
    </location>
</feature>
<evidence type="ECO:0000256" key="2">
    <source>
        <dbReference type="ARBA" id="ARBA00022737"/>
    </source>
</evidence>
<comment type="caution">
    <text evidence="8">The sequence shown here is derived from an EMBL/GenBank/DDBJ whole genome shotgun (WGS) entry which is preliminary data.</text>
</comment>
<dbReference type="EMBL" id="JAXCGZ010013356">
    <property type="protein sequence ID" value="KAK7072733.1"/>
    <property type="molecule type" value="Genomic_DNA"/>
</dbReference>
<feature type="compositionally biased region" description="Low complexity" evidence="6">
    <location>
        <begin position="773"/>
        <end position="782"/>
    </location>
</feature>
<dbReference type="PANTHER" id="PTHR12547">
    <property type="entry name" value="CCCH ZINC FINGER/TIS11-RELATED"/>
    <property type="match status" value="1"/>
</dbReference>
<keyword evidence="3 5" id="KW-0863">Zinc-finger</keyword>
<feature type="region of interest" description="Disordered" evidence="6">
    <location>
        <begin position="762"/>
        <end position="800"/>
    </location>
</feature>
<reference evidence="8 9" key="1">
    <citation type="submission" date="2023-11" db="EMBL/GenBank/DDBJ databases">
        <title>Halocaridina rubra genome assembly.</title>
        <authorList>
            <person name="Smith C."/>
        </authorList>
    </citation>
    <scope>NUCLEOTIDE SEQUENCE [LARGE SCALE GENOMIC DNA]</scope>
    <source>
        <strain evidence="8">EP-1</strain>
        <tissue evidence="8">Whole</tissue>
    </source>
</reference>
<protein>
    <recommendedName>
        <fullName evidence="7">C3H1-type domain-containing protein</fullName>
    </recommendedName>
</protein>
<feature type="compositionally biased region" description="Basic and acidic residues" evidence="6">
    <location>
        <begin position="691"/>
        <end position="704"/>
    </location>
</feature>
<evidence type="ECO:0000313" key="9">
    <source>
        <dbReference type="Proteomes" id="UP001381693"/>
    </source>
</evidence>
<dbReference type="SUPFAM" id="SSF90229">
    <property type="entry name" value="CCCH zinc finger"/>
    <property type="match status" value="4"/>
</dbReference>
<evidence type="ECO:0000256" key="3">
    <source>
        <dbReference type="ARBA" id="ARBA00022771"/>
    </source>
</evidence>
<feature type="domain" description="C3H1-type" evidence="7">
    <location>
        <begin position="842"/>
        <end position="870"/>
    </location>
</feature>
<evidence type="ECO:0000259" key="7">
    <source>
        <dbReference type="PROSITE" id="PS50103"/>
    </source>
</evidence>
<name>A0AAN8X1X1_HALRR</name>
<dbReference type="PANTHER" id="PTHR12547:SF18">
    <property type="entry name" value="PROTEIN TIS11"/>
    <property type="match status" value="1"/>
</dbReference>